<feature type="signal peptide" evidence="2">
    <location>
        <begin position="1"/>
        <end position="21"/>
    </location>
</feature>
<dbReference type="PANTHER" id="PTHR41339">
    <property type="entry name" value="LIPL48"/>
    <property type="match status" value="1"/>
</dbReference>
<evidence type="ECO:0000256" key="2">
    <source>
        <dbReference type="SAM" id="SignalP"/>
    </source>
</evidence>
<dbReference type="PROSITE" id="PS51257">
    <property type="entry name" value="PROKAR_LIPOPROTEIN"/>
    <property type="match status" value="1"/>
</dbReference>
<organism evidence="3 4">
    <name type="scientific">Chitinophaga nivalis</name>
    <dbReference type="NCBI Taxonomy" id="2991709"/>
    <lineage>
        <taxon>Bacteria</taxon>
        <taxon>Pseudomonadati</taxon>
        <taxon>Bacteroidota</taxon>
        <taxon>Chitinophagia</taxon>
        <taxon>Chitinophagales</taxon>
        <taxon>Chitinophagaceae</taxon>
        <taxon>Chitinophaga</taxon>
    </lineage>
</organism>
<dbReference type="EMBL" id="JAPDNS010000002">
    <property type="protein sequence ID" value="MCW3487390.1"/>
    <property type="molecule type" value="Genomic_DNA"/>
</dbReference>
<protein>
    <recommendedName>
        <fullName evidence="5">T9SS C-terminal target domain-containing protein</fullName>
    </recommendedName>
</protein>
<sequence length="477" mass="50085">MKKILFPLMFLSVVIASCSKSDDNGNTTPTPNPNGNTTTDMTKATVERTTNNSEYQEAPATLPKLITSNTVLKKGKVYILAEFTFVLNGATIKIEPGVTIKGLKSGKGTLIITRNGKIDAQGTAAEPIVFTSNEATPNSGDWGGVILLGNALTNGVKDGIAGLQAIEGGVNETATGYGLHGGKKSDDNSGIMKYVRIEYPGIAFATNDEINGLTFGSVGSGTTIDYVQVSHSGDDSFEWFGGSVNCKHLIAYRGTDDDFDTDNGFSGKIQFGISLRDAAIADFGPSGASNGFESDNDADGSEKTPQTSAVFSNMTIVGPLVNAAKPADPFKRGAHIRRNSSLSVFNSVFIGWPVGLFIDGTGSESLAASTALQYKNNVIAGCPTVITPGKNENFNLLTWLNTAVFANRILVNSNEALLTNTGYTTFDPTPATGSPLLTGADFTKDKLSGGAFTTTTYVGAAAAGDTWFKGWTKFANK</sequence>
<reference evidence="3 4" key="1">
    <citation type="submission" date="2022-10" db="EMBL/GenBank/DDBJ databases">
        <title>Chitinophaga nivalis PC15 sp. nov., isolated from Pyeongchang county, South Korea.</title>
        <authorList>
            <person name="Trinh H.N."/>
        </authorList>
    </citation>
    <scope>NUCLEOTIDE SEQUENCE [LARGE SCALE GENOMIC DNA]</scope>
    <source>
        <strain evidence="3 4">PC14</strain>
    </source>
</reference>
<comment type="caution">
    <text evidence="3">The sequence shown here is derived from an EMBL/GenBank/DDBJ whole genome shotgun (WGS) entry which is preliminary data.</text>
</comment>
<keyword evidence="2" id="KW-0732">Signal</keyword>
<evidence type="ECO:0008006" key="5">
    <source>
        <dbReference type="Google" id="ProtNLM"/>
    </source>
</evidence>
<feature type="region of interest" description="Disordered" evidence="1">
    <location>
        <begin position="21"/>
        <end position="41"/>
    </location>
</feature>
<evidence type="ECO:0000313" key="3">
    <source>
        <dbReference type="EMBL" id="MCW3487390.1"/>
    </source>
</evidence>
<accession>A0ABT3IUK3</accession>
<proteinExistence type="predicted"/>
<dbReference type="Proteomes" id="UP001207742">
    <property type="component" value="Unassembled WGS sequence"/>
</dbReference>
<dbReference type="PANTHER" id="PTHR41339:SF1">
    <property type="entry name" value="SECRETED PROTEIN"/>
    <property type="match status" value="1"/>
</dbReference>
<dbReference type="RefSeq" id="WP_264734200.1">
    <property type="nucleotide sequence ID" value="NZ_JAPDNR010000001.1"/>
</dbReference>
<keyword evidence="4" id="KW-1185">Reference proteome</keyword>
<name>A0ABT3IUK3_9BACT</name>
<feature type="compositionally biased region" description="Low complexity" evidence="1">
    <location>
        <begin position="24"/>
        <end position="40"/>
    </location>
</feature>
<evidence type="ECO:0000313" key="4">
    <source>
        <dbReference type="Proteomes" id="UP001207742"/>
    </source>
</evidence>
<feature type="chain" id="PRO_5047254977" description="T9SS C-terminal target domain-containing protein" evidence="2">
    <location>
        <begin position="22"/>
        <end position="477"/>
    </location>
</feature>
<gene>
    <name evidence="3" type="ORF">OL497_26070</name>
</gene>
<evidence type="ECO:0000256" key="1">
    <source>
        <dbReference type="SAM" id="MobiDB-lite"/>
    </source>
</evidence>